<organism evidence="1 2">
    <name type="scientific">Holothuria leucospilota</name>
    <name type="common">Black long sea cucumber</name>
    <name type="synonym">Mertensiothuria leucospilota</name>
    <dbReference type="NCBI Taxonomy" id="206669"/>
    <lineage>
        <taxon>Eukaryota</taxon>
        <taxon>Metazoa</taxon>
        <taxon>Echinodermata</taxon>
        <taxon>Eleutherozoa</taxon>
        <taxon>Echinozoa</taxon>
        <taxon>Holothuroidea</taxon>
        <taxon>Aspidochirotacea</taxon>
        <taxon>Aspidochirotida</taxon>
        <taxon>Holothuriidae</taxon>
        <taxon>Holothuria</taxon>
    </lineage>
</organism>
<evidence type="ECO:0000313" key="1">
    <source>
        <dbReference type="EMBL" id="KAJ8050007.1"/>
    </source>
</evidence>
<dbReference type="EMBL" id="JAIZAY010000001">
    <property type="protein sequence ID" value="KAJ8050007.1"/>
    <property type="molecule type" value="Genomic_DNA"/>
</dbReference>
<evidence type="ECO:0000313" key="2">
    <source>
        <dbReference type="Proteomes" id="UP001152320"/>
    </source>
</evidence>
<keyword evidence="2" id="KW-1185">Reference proteome</keyword>
<accession>A0A9Q1HHE1</accession>
<gene>
    <name evidence="1" type="ORF">HOLleu_03012</name>
</gene>
<protein>
    <submittedName>
        <fullName evidence="1">Uncharacterized protein</fullName>
    </submittedName>
</protein>
<comment type="caution">
    <text evidence="1">The sequence shown here is derived from an EMBL/GenBank/DDBJ whole genome shotgun (WGS) entry which is preliminary data.</text>
</comment>
<name>A0A9Q1HHE1_HOLLE</name>
<sequence>MGLIKKYSARPKVLKNYCLADFAAWIDVSTSKSKSIGVMFLSEESATDIGNERSIEGGNEHATCYTVGALTFKIRNKAKIIRYVRFN</sequence>
<reference evidence="1" key="1">
    <citation type="submission" date="2021-10" db="EMBL/GenBank/DDBJ databases">
        <title>Tropical sea cucumber genome reveals ecological adaptation and Cuvierian tubules defense mechanism.</title>
        <authorList>
            <person name="Chen T."/>
        </authorList>
    </citation>
    <scope>NUCLEOTIDE SEQUENCE</scope>
    <source>
        <strain evidence="1">Nanhai2018</strain>
        <tissue evidence="1">Muscle</tissue>
    </source>
</reference>
<proteinExistence type="predicted"/>
<dbReference type="Proteomes" id="UP001152320">
    <property type="component" value="Chromosome 1"/>
</dbReference>
<dbReference type="AlphaFoldDB" id="A0A9Q1HHE1"/>